<reference evidence="1 2" key="1">
    <citation type="submission" date="2019-05" db="EMBL/GenBank/DDBJ databases">
        <authorList>
            <person name="Moore K."/>
            <person name="O'Neill P."/>
            <person name="Farbos A."/>
            <person name="Studholme D.J."/>
        </authorList>
    </citation>
    <scope>NUCLEOTIDE SEQUENCE [LARGE SCALE GENOMIC DNA]</scope>
    <source>
        <strain evidence="1 2">DSM 9128</strain>
    </source>
</reference>
<dbReference type="RefSeq" id="WP_138213846.1">
    <property type="nucleotide sequence ID" value="NZ_VASG01000003.1"/>
</dbReference>
<reference evidence="2" key="2">
    <citation type="submission" date="2019-06" db="EMBL/GenBank/DDBJ databases">
        <title>AzeR, a transcriptional regulator that responds to azelaic acid in Pseudomonas nitroreducens.</title>
        <authorList>
            <person name="Bez C."/>
            <person name="Javvadi S.G."/>
            <person name="Bertani I."/>
            <person name="Devescovi G."/>
            <person name="Studholme D.J."/>
            <person name="Geller A."/>
            <person name="Levy A."/>
            <person name="Venturi V."/>
        </authorList>
    </citation>
    <scope>NUCLEOTIDE SEQUENCE [LARGE SCALE GENOMIC DNA]</scope>
    <source>
        <strain evidence="2">DSM 9128</strain>
    </source>
</reference>
<dbReference type="EMBL" id="VASG01000003">
    <property type="protein sequence ID" value="TLP74749.1"/>
    <property type="molecule type" value="Genomic_DNA"/>
</dbReference>
<gene>
    <name evidence="1" type="ORF">FEA48_11080</name>
</gene>
<accession>A0A5R9A7P5</accession>
<protein>
    <submittedName>
        <fullName evidence="1">Uncharacterized protein</fullName>
    </submittedName>
</protein>
<sequence length="155" mass="17009">MPRSLAKSKGRRESGTFAAIPHAVMDCEDFRTLSGGALKVLLGLLRQYRGANNGDLSASMGQAKEWGVRSSSTLAASIKELMDCDLIIRTREGRFIKPGGCCALYAITWRPIDPCDEKIEVSPTTTAPRKFSLELSNHPLRKSNRHSSKIEAMEA</sequence>
<dbReference type="AlphaFoldDB" id="A0A5R9A7P5"/>
<evidence type="ECO:0000313" key="1">
    <source>
        <dbReference type="EMBL" id="TLP74749.1"/>
    </source>
</evidence>
<proteinExistence type="predicted"/>
<name>A0A5R9A7P5_PSENT</name>
<organism evidence="1 2">
    <name type="scientific">Pseudomonas nitroreducens</name>
    <dbReference type="NCBI Taxonomy" id="46680"/>
    <lineage>
        <taxon>Bacteria</taxon>
        <taxon>Pseudomonadati</taxon>
        <taxon>Pseudomonadota</taxon>
        <taxon>Gammaproteobacteria</taxon>
        <taxon>Pseudomonadales</taxon>
        <taxon>Pseudomonadaceae</taxon>
        <taxon>Pseudomonas</taxon>
    </lineage>
</organism>
<evidence type="ECO:0000313" key="2">
    <source>
        <dbReference type="Proteomes" id="UP000307510"/>
    </source>
</evidence>
<dbReference type="Proteomes" id="UP000307510">
    <property type="component" value="Unassembled WGS sequence"/>
</dbReference>
<comment type="caution">
    <text evidence="1">The sequence shown here is derived from an EMBL/GenBank/DDBJ whole genome shotgun (WGS) entry which is preliminary data.</text>
</comment>